<dbReference type="GO" id="GO:0016020">
    <property type="term" value="C:membrane"/>
    <property type="evidence" value="ECO:0007669"/>
    <property type="project" value="TreeGrafter"/>
</dbReference>
<dbReference type="RefSeq" id="XP_025835075.1">
    <property type="nucleotide sequence ID" value="XM_025979290.1"/>
</dbReference>
<dbReference type="Proteomes" id="UP000192223">
    <property type="component" value="Unplaced"/>
</dbReference>
<evidence type="ECO:0000313" key="10">
    <source>
        <dbReference type="RefSeq" id="XP_025835075.1"/>
    </source>
</evidence>
<evidence type="ECO:0000256" key="1">
    <source>
        <dbReference type="ARBA" id="ARBA00004184"/>
    </source>
</evidence>
<keyword evidence="3" id="KW-0472">Membrane</keyword>
<dbReference type="Pfam" id="PF10366">
    <property type="entry name" value="Vps39_1"/>
    <property type="match status" value="1"/>
</dbReference>
<reference evidence="9 10" key="1">
    <citation type="submission" date="2025-04" db="UniProtKB">
        <authorList>
            <consortium name="RefSeq"/>
        </authorList>
    </citation>
    <scope>IDENTIFICATION</scope>
    <source>
        <tissue evidence="9 10">Entire body</tissue>
    </source>
</reference>
<dbReference type="PROSITE" id="PS50236">
    <property type="entry name" value="CHCR"/>
    <property type="match status" value="1"/>
</dbReference>
<dbReference type="KEGG" id="apln:112905913"/>
<evidence type="ECO:0000259" key="7">
    <source>
        <dbReference type="PROSITE" id="PS50219"/>
    </source>
</evidence>
<dbReference type="Pfam" id="PF23556">
    <property type="entry name" value="TPR_Vps41"/>
    <property type="match status" value="1"/>
</dbReference>
<dbReference type="SMART" id="SM00036">
    <property type="entry name" value="CNH"/>
    <property type="match status" value="1"/>
</dbReference>
<proteinExistence type="inferred from homology"/>
<evidence type="ECO:0000313" key="9">
    <source>
        <dbReference type="RefSeq" id="XP_025835074.1"/>
    </source>
</evidence>
<dbReference type="GO" id="GO:0006914">
    <property type="term" value="P:autophagy"/>
    <property type="evidence" value="ECO:0007669"/>
    <property type="project" value="TreeGrafter"/>
</dbReference>
<dbReference type="GeneID" id="112905913"/>
<feature type="repeat" description="CHCR" evidence="6">
    <location>
        <begin position="559"/>
        <end position="716"/>
    </location>
</feature>
<dbReference type="PANTHER" id="PTHR12894:SF49">
    <property type="entry name" value="VAM6_VPS39-LIKE PROTEIN"/>
    <property type="match status" value="1"/>
</dbReference>
<dbReference type="SUPFAM" id="SSF50978">
    <property type="entry name" value="WD40 repeat-like"/>
    <property type="match status" value="1"/>
</dbReference>
<dbReference type="InterPro" id="IPR001180">
    <property type="entry name" value="CNH_dom"/>
</dbReference>
<dbReference type="Pfam" id="PF10367">
    <property type="entry name" value="zf-Vps39_C"/>
    <property type="match status" value="1"/>
</dbReference>
<name>A0A7F5RGT1_AGRPL</name>
<dbReference type="KEGG" id="apln:108743122"/>
<feature type="domain" description="CNH" evidence="7">
    <location>
        <begin position="14"/>
        <end position="289"/>
    </location>
</feature>
<keyword evidence="8" id="KW-1185">Reference proteome</keyword>
<dbReference type="GO" id="GO:0034058">
    <property type="term" value="P:endosomal vesicle fusion"/>
    <property type="evidence" value="ECO:0007669"/>
    <property type="project" value="TreeGrafter"/>
</dbReference>
<organism evidence="8 10">
    <name type="scientific">Agrilus planipennis</name>
    <name type="common">Emerald ash borer</name>
    <name type="synonym">Agrilus marcopoli</name>
    <dbReference type="NCBI Taxonomy" id="224129"/>
    <lineage>
        <taxon>Eukaryota</taxon>
        <taxon>Metazoa</taxon>
        <taxon>Ecdysozoa</taxon>
        <taxon>Arthropoda</taxon>
        <taxon>Hexapoda</taxon>
        <taxon>Insecta</taxon>
        <taxon>Pterygota</taxon>
        <taxon>Neoptera</taxon>
        <taxon>Endopterygota</taxon>
        <taxon>Coleoptera</taxon>
        <taxon>Polyphaga</taxon>
        <taxon>Elateriformia</taxon>
        <taxon>Buprestoidea</taxon>
        <taxon>Buprestidae</taxon>
        <taxon>Agrilinae</taxon>
        <taxon>Agrilus</taxon>
    </lineage>
</organism>
<evidence type="ECO:0000256" key="4">
    <source>
        <dbReference type="ARBA" id="ARBA00023228"/>
    </source>
</evidence>
<keyword evidence="4" id="KW-0458">Lysosome</keyword>
<dbReference type="GO" id="GO:0012505">
    <property type="term" value="C:endomembrane system"/>
    <property type="evidence" value="ECO:0007669"/>
    <property type="project" value="UniProtKB-SubCell"/>
</dbReference>
<gene>
    <name evidence="10 11" type="primary">LOC112905913</name>
    <name evidence="9" type="synonym">LOC108743122</name>
</gene>
<evidence type="ECO:0000313" key="8">
    <source>
        <dbReference type="Proteomes" id="UP000192223"/>
    </source>
</evidence>
<protein>
    <submittedName>
        <fullName evidence="9 10">Vam6/Vps39-like protein</fullName>
    </submittedName>
    <submittedName>
        <fullName evidence="11">Vam6/Vps39-like protein isoform X2</fullName>
    </submittedName>
</protein>
<sequence>MHEAYCISPLLNLPVQIESVVAFDDNLIVGTRQGYLYVYRVNCSNDDKYEVELTCYLKTFSKKSIQQLEVIPEYNLLVSLTDNFIQVNDMKSSNLPVITQVAGTKGAMIFTLDSKKETSLTGEVSHVIRMCVAVKRKLQLYYWKKDVFMKLADDIMLTDIPKALVWCSETICVGFKGEYLLFDLDGTKKELFPTSSSRSNDPCAMKVSNTIFALGRDAQTVLVNVEGLPEKTKALRWSDIPIQMAWDKPYVIGILPEGIEVQTIDPGGLVQKFSNLPKARLITFCKQGLLYVSSVSHIWCLHAIEISQQRQQLLKEKQFQLALKLTEVSNESEEDKDEKKHQIQTLLAYDLFRNKAFHESMQQFLKLRTDPYDVIRLFPELLPQQSGETTKLEYVGNLSDSELERGLLALIEYLTEKRYLVHVESEAGMNASGKLNDQIVTNKTSQQLLQIIDTTLLKCYLQTNDVLVAPLLRLNHCHLAEAERTLKKHGKHNELIILYQTKGQHRKALELLQNSEGGIERTIAYLQHLGVEQMGLILEFSDWVLKEAAEDGLKIFTEDLAEVEALPRPRVLDYLLRSHPTLVIPYLEHVVHIWGDKNPLFHNALIHQYREQSLSDNPSAEIAKKKLLYFLETSSNYTPDMVLMHFPNDRLLEERAIVLGKLGRHEDALAIYVRALGDVQKAIKYCENVFNKNENAKKVYVCLIKLVLNPNDVILDLPGLTLSPLTAQPDLEMALKLMEEHASKIDPLSALQIIPDNVLATRIFQFLSAALHKSLHVRRTVQLLKGLLYAQHLQGQEARLRLQSQCVVITDLNICPVCKKRFSHQSALVRYANGNVVHYSCHDKKI</sequence>
<dbReference type="InterPro" id="IPR019452">
    <property type="entry name" value="VPS39/TGF_beta_rcpt-assoc_1"/>
</dbReference>
<dbReference type="InterPro" id="IPR019453">
    <property type="entry name" value="VPS39/TGFA1_Znf"/>
</dbReference>
<dbReference type="RefSeq" id="XP_025835074.1">
    <property type="nucleotide sequence ID" value="XM_025979289.1"/>
</dbReference>
<dbReference type="Pfam" id="PF00780">
    <property type="entry name" value="CNH"/>
    <property type="match status" value="1"/>
</dbReference>
<dbReference type="AlphaFoldDB" id="A0A7F5RGT1"/>
<evidence type="ECO:0000256" key="2">
    <source>
        <dbReference type="ARBA" id="ARBA00004371"/>
    </source>
</evidence>
<dbReference type="InterPro" id="IPR000547">
    <property type="entry name" value="Clathrin_H-chain/VPS_repeat"/>
</dbReference>
<evidence type="ECO:0000256" key="3">
    <source>
        <dbReference type="ARBA" id="ARBA00023136"/>
    </source>
</evidence>
<dbReference type="GO" id="GO:0005764">
    <property type="term" value="C:lysosome"/>
    <property type="evidence" value="ECO:0007669"/>
    <property type="project" value="UniProtKB-SubCell"/>
</dbReference>
<dbReference type="OrthoDB" id="5325112at2759"/>
<evidence type="ECO:0000313" key="11">
    <source>
        <dbReference type="RefSeq" id="XP_025835076.1"/>
    </source>
</evidence>
<comment type="subcellular location">
    <subcellularLocation>
        <location evidence="1">Endomembrane system</location>
        <topology evidence="1">Peripheral membrane protein</topology>
    </subcellularLocation>
    <subcellularLocation>
        <location evidence="2">Lysosome</location>
    </subcellularLocation>
</comment>
<dbReference type="PANTHER" id="PTHR12894">
    <property type="entry name" value="CNH DOMAIN CONTAINING"/>
    <property type="match status" value="1"/>
</dbReference>
<accession>A0A7F5RGT1</accession>
<dbReference type="GO" id="GO:0006886">
    <property type="term" value="P:intracellular protein transport"/>
    <property type="evidence" value="ECO:0007669"/>
    <property type="project" value="UniProtKB-UniRule"/>
</dbReference>
<dbReference type="InterPro" id="IPR032914">
    <property type="entry name" value="Vam6/VPS39/TRAP1"/>
</dbReference>
<evidence type="ECO:0000256" key="6">
    <source>
        <dbReference type="PROSITE-ProRule" id="PRU01006"/>
    </source>
</evidence>
<comment type="similarity">
    <text evidence="5">Belongs to the VAM6/VPS39 family.</text>
</comment>
<evidence type="ECO:0000256" key="5">
    <source>
        <dbReference type="ARBA" id="ARBA00038201"/>
    </source>
</evidence>
<dbReference type="PROSITE" id="PS50219">
    <property type="entry name" value="CNH"/>
    <property type="match status" value="1"/>
</dbReference>
<dbReference type="InterPro" id="IPR036322">
    <property type="entry name" value="WD40_repeat_dom_sf"/>
</dbReference>
<dbReference type="RefSeq" id="XP_025835076.1">
    <property type="nucleotide sequence ID" value="XM_025979291.1"/>
</dbReference>